<comment type="caution">
    <text evidence="1">The sequence shown here is derived from an EMBL/GenBank/DDBJ whole genome shotgun (WGS) entry which is preliminary data.</text>
</comment>
<evidence type="ECO:0000313" key="1">
    <source>
        <dbReference type="EMBL" id="RFU61436.1"/>
    </source>
</evidence>
<dbReference type="EMBL" id="QVTD01000015">
    <property type="protein sequence ID" value="RFU61436.1"/>
    <property type="molecule type" value="Genomic_DNA"/>
</dbReference>
<gene>
    <name evidence="1" type="ORF">D0466_18310</name>
</gene>
<dbReference type="Proteomes" id="UP000262939">
    <property type="component" value="Unassembled WGS sequence"/>
</dbReference>
<proteinExistence type="predicted"/>
<dbReference type="OrthoDB" id="2664331at2"/>
<dbReference type="RefSeq" id="WP_117323983.1">
    <property type="nucleotide sequence ID" value="NZ_QVTD01000015.1"/>
</dbReference>
<dbReference type="AlphaFoldDB" id="A0A372L816"/>
<organism evidence="1 2">
    <name type="scientific">Peribacillus glennii</name>
    <dbReference type="NCBI Taxonomy" id="2303991"/>
    <lineage>
        <taxon>Bacteria</taxon>
        <taxon>Bacillati</taxon>
        <taxon>Bacillota</taxon>
        <taxon>Bacilli</taxon>
        <taxon>Bacillales</taxon>
        <taxon>Bacillaceae</taxon>
        <taxon>Peribacillus</taxon>
    </lineage>
</organism>
<sequence>MDKENKHCGCPCHDSTENTCPKDGFCCPGRIPASVPNDQFCTPFNCPKPIPTPRFNSPNSPLPPNELNKLQACIEEINDTLRTIGNPREPGDPNQRQLQLHFRALRYSLVKVVVDCHNQEMEILGILEEAGANFIQVNTLDEKKFIPFEKICFLKHEDARSENIEHEQELLKINTCIRRDITLNFGEIVGRSPELINLFFGIPLHLFLQSFLGCEIEVKSEADEELLRGILCSVDEDQFRIQLCVEEMEEQKEKQEEEPIDPCKQEEDGIHTVNFNEVCFITVDS</sequence>
<reference evidence="1 2" key="1">
    <citation type="submission" date="2018-08" db="EMBL/GenBank/DDBJ databases">
        <title>Bacillus chawlae sp. nov., Bacillus glennii sp. nov., and Bacillus saganii sp. nov. Isolated from the Vehicle Assembly Building at Kennedy Space Center where the Viking Spacecraft were Assembled.</title>
        <authorList>
            <person name="Seuylemezian A."/>
            <person name="Vaishampayan P."/>
        </authorList>
    </citation>
    <scope>NUCLEOTIDE SEQUENCE [LARGE SCALE GENOMIC DNA]</scope>
    <source>
        <strain evidence="1 2">V44-8</strain>
    </source>
</reference>
<evidence type="ECO:0000313" key="2">
    <source>
        <dbReference type="Proteomes" id="UP000262939"/>
    </source>
</evidence>
<keyword evidence="2" id="KW-1185">Reference proteome</keyword>
<protein>
    <submittedName>
        <fullName evidence="1">Uncharacterized protein</fullName>
    </submittedName>
</protein>
<accession>A0A372L816</accession>
<name>A0A372L816_9BACI</name>